<sequence length="328" mass="37692">MKDLKLSQCFSLIALNAQDAKTMTVSKKVSLNCMAAAVISEAYLEGCLRESQGQLILDKSIFNNQNTMLYTETVFKSILKMEEDKGNFSWWLTKAANLSQKDLANLEKTMVDSLEGEELIEEIPNLLGCDLYYDSMDVDMKEYRTKSEVYTRIIESIRAEILEEGPVSDETIFMLWLLRESACFQEVFSNKELEEIVVKMNELSEKVYLAKILFKINIYHGLEIAIKKFLRAKKNAMKTPTGIGLNFVFPWLERSQSVFIDTEEWFSNPKQRLEAVTSRLAKGGHRYEVMRGEKIVLIKIDNILYEAIPTSTGGRTTIHGVRLRRYPN</sequence>
<dbReference type="eggNOG" id="ENOG5030HJC">
    <property type="taxonomic scope" value="Bacteria"/>
</dbReference>
<dbReference type="STRING" id="1529.SAMN04487885_12226"/>
<dbReference type="AlphaFoldDB" id="A0A1I2NIM2"/>
<proteinExistence type="predicted"/>
<name>A0A1I2NIM2_9CLOT</name>
<protein>
    <submittedName>
        <fullName evidence="1">Uncharacterized protein</fullName>
    </submittedName>
</protein>
<dbReference type="RefSeq" id="WP_074846114.1">
    <property type="nucleotide sequence ID" value="NZ_FOOE01000022.1"/>
</dbReference>
<reference evidence="1 2" key="1">
    <citation type="submission" date="2016-10" db="EMBL/GenBank/DDBJ databases">
        <authorList>
            <person name="de Groot N.N."/>
        </authorList>
    </citation>
    <scope>NUCLEOTIDE SEQUENCE [LARGE SCALE GENOMIC DNA]</scope>
    <source>
        <strain evidence="1 2">NLAE-zl-G419</strain>
    </source>
</reference>
<dbReference type="OrthoDB" id="2553962at2"/>
<dbReference type="Proteomes" id="UP000182135">
    <property type="component" value="Unassembled WGS sequence"/>
</dbReference>
<evidence type="ECO:0000313" key="1">
    <source>
        <dbReference type="EMBL" id="SFG03764.1"/>
    </source>
</evidence>
<accession>A0A1I2NIM2</accession>
<dbReference type="EMBL" id="FOOE01000022">
    <property type="protein sequence ID" value="SFG03764.1"/>
    <property type="molecule type" value="Genomic_DNA"/>
</dbReference>
<keyword evidence="2" id="KW-1185">Reference proteome</keyword>
<organism evidence="1 2">
    <name type="scientific">Clostridium cadaveris</name>
    <dbReference type="NCBI Taxonomy" id="1529"/>
    <lineage>
        <taxon>Bacteria</taxon>
        <taxon>Bacillati</taxon>
        <taxon>Bacillota</taxon>
        <taxon>Clostridia</taxon>
        <taxon>Eubacteriales</taxon>
        <taxon>Clostridiaceae</taxon>
        <taxon>Clostridium</taxon>
    </lineage>
</organism>
<evidence type="ECO:0000313" key="2">
    <source>
        <dbReference type="Proteomes" id="UP000182135"/>
    </source>
</evidence>
<gene>
    <name evidence="1" type="ORF">SAMN04487885_12226</name>
</gene>